<evidence type="ECO:0000259" key="1">
    <source>
        <dbReference type="PROSITE" id="PS51832"/>
    </source>
</evidence>
<dbReference type="PANTHER" id="PTHR43155">
    <property type="entry name" value="CYCLIC DI-GMP PHOSPHODIESTERASE PA4108-RELATED"/>
    <property type="match status" value="1"/>
</dbReference>
<reference evidence="2 3" key="1">
    <citation type="submission" date="2023-05" db="EMBL/GenBank/DDBJ databases">
        <authorList>
            <person name="Yin Y."/>
            <person name="Lu Z."/>
        </authorList>
    </citation>
    <scope>NUCLEOTIDE SEQUENCE [LARGE SCALE GENOMIC DNA]</scope>
    <source>
        <strain evidence="2 3">ZM22</strain>
    </source>
</reference>
<dbReference type="Gene3D" id="1.10.3210.10">
    <property type="entry name" value="Hypothetical protein af1432"/>
    <property type="match status" value="1"/>
</dbReference>
<name>A0ABY8SYT3_9BURK</name>
<gene>
    <name evidence="2" type="ORF">QMY55_09945</name>
</gene>
<dbReference type="Pfam" id="PF11871">
    <property type="entry name" value="DUF3391"/>
    <property type="match status" value="1"/>
</dbReference>
<evidence type="ECO:0000313" key="2">
    <source>
        <dbReference type="EMBL" id="WHS67406.1"/>
    </source>
</evidence>
<dbReference type="InterPro" id="IPR021812">
    <property type="entry name" value="DUF3391"/>
</dbReference>
<organism evidence="2 3">
    <name type="scientific">Comamonas resistens</name>
    <dbReference type="NCBI Taxonomy" id="3046670"/>
    <lineage>
        <taxon>Bacteria</taxon>
        <taxon>Pseudomonadati</taxon>
        <taxon>Pseudomonadota</taxon>
        <taxon>Betaproteobacteria</taxon>
        <taxon>Burkholderiales</taxon>
        <taxon>Comamonadaceae</taxon>
        <taxon>Comamonas</taxon>
    </lineage>
</organism>
<dbReference type="SUPFAM" id="SSF109604">
    <property type="entry name" value="HD-domain/PDEase-like"/>
    <property type="match status" value="1"/>
</dbReference>
<dbReference type="PANTHER" id="PTHR43155:SF2">
    <property type="entry name" value="CYCLIC DI-GMP PHOSPHODIESTERASE PA4108"/>
    <property type="match status" value="1"/>
</dbReference>
<sequence length="415" mass="44962">MNRFVAIDIGQLRIGMYVHLGVGWLRHPFPVNSFKITTQEQLKTLQSLQLGHIEFDPARSDPEVTEEPAADKVEPENFPQTCSLENWRTAMQSVQKRFQSALACFDAVQAMVPADLPAARSGSDEMVGDYVVQLASESDISLHLMFEGGRSSASVHGLNTAVMSLLLGKALGMRDQALQDLGVAALLHDLGKIPLHIPASDCALNQMAAGTAQPTFPYVHHVGESVALTQAMGYAPAVTTAIAQHHEWADGSGFPLGLLAADMDMGGQILGLVNNYERLCNPPMALAETTPHEALASLYGQYRHRYAPEVLRALVQTLGVYPPGSWVELSDGSQGLVVCVNTRQALKPSVLVYKPEVAQDSQQVIDLAQQLELGVRRGLHKTQVLPKALATLQPNQHLCYFFDSSAATSAEKVIP</sequence>
<dbReference type="PROSITE" id="PS51832">
    <property type="entry name" value="HD_GYP"/>
    <property type="match status" value="1"/>
</dbReference>
<dbReference type="CDD" id="cd00077">
    <property type="entry name" value="HDc"/>
    <property type="match status" value="1"/>
</dbReference>
<dbReference type="Pfam" id="PF13487">
    <property type="entry name" value="HD_5"/>
    <property type="match status" value="1"/>
</dbReference>
<dbReference type="InterPro" id="IPR003607">
    <property type="entry name" value="HD/PDEase_dom"/>
</dbReference>
<evidence type="ECO:0000313" key="3">
    <source>
        <dbReference type="Proteomes" id="UP001240697"/>
    </source>
</evidence>
<dbReference type="RefSeq" id="WP_283488440.1">
    <property type="nucleotide sequence ID" value="NZ_CP125947.1"/>
</dbReference>
<accession>A0ABY8SYT3</accession>
<keyword evidence="3" id="KW-1185">Reference proteome</keyword>
<feature type="domain" description="HD-GYP" evidence="1">
    <location>
        <begin position="131"/>
        <end position="330"/>
    </location>
</feature>
<proteinExistence type="predicted"/>
<protein>
    <submittedName>
        <fullName evidence="2">DUF3391 domain-containing protein</fullName>
    </submittedName>
</protein>
<dbReference type="InterPro" id="IPR037522">
    <property type="entry name" value="HD_GYP_dom"/>
</dbReference>
<dbReference type="Proteomes" id="UP001240697">
    <property type="component" value="Chromosome"/>
</dbReference>
<dbReference type="EMBL" id="CP125947">
    <property type="protein sequence ID" value="WHS67406.1"/>
    <property type="molecule type" value="Genomic_DNA"/>
</dbReference>